<dbReference type="SUPFAM" id="SSF54060">
    <property type="entry name" value="His-Me finger endonucleases"/>
    <property type="match status" value="1"/>
</dbReference>
<dbReference type="AlphaFoldDB" id="A0A7N5ZUV3"/>
<accession>A0A7N5ZUV3</accession>
<reference evidence="3" key="1">
    <citation type="submission" date="2021-04" db="EMBL/GenBank/DDBJ databases">
        <authorList>
            <consortium name="Wellcome Sanger Institute Data Sharing"/>
        </authorList>
    </citation>
    <scope>NUCLEOTIDE SEQUENCE [LARGE SCALE GENOMIC DNA]</scope>
</reference>
<evidence type="ECO:0000313" key="3">
    <source>
        <dbReference type="Ensembl" id="ENSATEP00000039107.1"/>
    </source>
</evidence>
<evidence type="ECO:0000256" key="1">
    <source>
        <dbReference type="SAM" id="MobiDB-lite"/>
    </source>
</evidence>
<dbReference type="PANTHER" id="PTHR21472:SF15">
    <property type="entry name" value="ENDONUCLEASE DOMAIN-CONTAINING 1 PROTEIN-RELATED"/>
    <property type="match status" value="1"/>
</dbReference>
<dbReference type="GeneID" id="113168644"/>
<dbReference type="InterPro" id="IPR039015">
    <property type="entry name" value="ENDOD1"/>
</dbReference>
<dbReference type="InterPro" id="IPR044929">
    <property type="entry name" value="DNA/RNA_non-sp_Endonuclease_sf"/>
</dbReference>
<dbReference type="RefSeq" id="XP_026225469.1">
    <property type="nucleotide sequence ID" value="XM_026369684.1"/>
</dbReference>
<keyword evidence="4" id="KW-1185">Reference proteome</keyword>
<dbReference type="PANTHER" id="PTHR21472">
    <property type="entry name" value="ENDONUCLEASE DOMAIN-CONTAINING 1 PROTEIN ENDOD1"/>
    <property type="match status" value="1"/>
</dbReference>
<evidence type="ECO:0000256" key="2">
    <source>
        <dbReference type="SAM" id="SignalP"/>
    </source>
</evidence>
<dbReference type="Proteomes" id="UP000265040">
    <property type="component" value="Chromosome 18"/>
</dbReference>
<dbReference type="GeneTree" id="ENSGT01000000221658"/>
<proteinExistence type="predicted"/>
<dbReference type="InterPro" id="IPR044925">
    <property type="entry name" value="His-Me_finger_sf"/>
</dbReference>
<dbReference type="Ensembl" id="ENSATET00000062270.2">
    <property type="protein sequence ID" value="ENSATEP00000039107.1"/>
    <property type="gene ID" value="ENSATEG00000026509.2"/>
</dbReference>
<reference evidence="3" key="2">
    <citation type="submission" date="2025-08" db="UniProtKB">
        <authorList>
            <consortium name="Ensembl"/>
        </authorList>
    </citation>
    <scope>IDENTIFICATION</scope>
</reference>
<feature type="chain" id="PRO_5031328896" evidence="2">
    <location>
        <begin position="26"/>
        <end position="372"/>
    </location>
</feature>
<organism evidence="3 4">
    <name type="scientific">Anabas testudineus</name>
    <name type="common">Climbing perch</name>
    <name type="synonym">Anthias testudineus</name>
    <dbReference type="NCBI Taxonomy" id="64144"/>
    <lineage>
        <taxon>Eukaryota</taxon>
        <taxon>Metazoa</taxon>
        <taxon>Chordata</taxon>
        <taxon>Craniata</taxon>
        <taxon>Vertebrata</taxon>
        <taxon>Euteleostomi</taxon>
        <taxon>Actinopterygii</taxon>
        <taxon>Neopterygii</taxon>
        <taxon>Teleostei</taxon>
        <taxon>Neoteleostei</taxon>
        <taxon>Acanthomorphata</taxon>
        <taxon>Anabantaria</taxon>
        <taxon>Anabantiformes</taxon>
        <taxon>Anabantoidei</taxon>
        <taxon>Anabantidae</taxon>
        <taxon>Anabas</taxon>
    </lineage>
</organism>
<sequence>MMTPLKMWCLLPFSVLFLFVTPTNTDVFHSMSECQRFFLNETPPQITDILNGTILDQNRYKIMCENMRSFVMLYDTAKRIPVFSAYKYRGEQEWKRSPNDKLESEHEDRNIRLLNRFNIYKHQPYNRGPFSHGFDETDKMSTEIVPEEGPFNQGGWNRMEKCIKCVMDKYCKNNNNNIEGFVVTGAQSNSYWRFPFMPWSAFCCYSSSMNTWLASANWGKSQLKQMKTLEELQLALDIQPFPRSECPLNKTVAEFHPDTDERCQCPPRASITSASTTPNDNPSSTLPHTTTATPSFSTVTTNTIEVPTTTITLTTAASLPSTTTTETSTSQLNSTTKTTTTISASFRSRSESSFKVFPALLLITITFTSSVF</sequence>
<evidence type="ECO:0000313" key="4">
    <source>
        <dbReference type="Proteomes" id="UP000265040"/>
    </source>
</evidence>
<dbReference type="InParanoid" id="A0A7N5ZUV3"/>
<feature type="compositionally biased region" description="Polar residues" evidence="1">
    <location>
        <begin position="270"/>
        <end position="288"/>
    </location>
</feature>
<dbReference type="Gene3D" id="3.40.570.10">
    <property type="entry name" value="Extracellular Endonuclease, subunit A"/>
    <property type="match status" value="1"/>
</dbReference>
<reference evidence="3" key="3">
    <citation type="submission" date="2025-09" db="UniProtKB">
        <authorList>
            <consortium name="Ensembl"/>
        </authorList>
    </citation>
    <scope>IDENTIFICATION</scope>
</reference>
<protein>
    <submittedName>
        <fullName evidence="3">Uncharacterized protein</fullName>
    </submittedName>
</protein>
<dbReference type="OrthoDB" id="69221at2759"/>
<feature type="signal peptide" evidence="2">
    <location>
        <begin position="1"/>
        <end position="25"/>
    </location>
</feature>
<feature type="region of interest" description="Disordered" evidence="1">
    <location>
        <begin position="259"/>
        <end position="294"/>
    </location>
</feature>
<name>A0A7N5ZUV3_ANATE</name>
<keyword evidence="2" id="KW-0732">Signal</keyword>